<feature type="region of interest" description="Disordered" evidence="1">
    <location>
        <begin position="1"/>
        <end position="192"/>
    </location>
</feature>
<dbReference type="AlphaFoldDB" id="A0A066Z297"/>
<protein>
    <submittedName>
        <fullName evidence="2">Uncharacterized protein</fullName>
    </submittedName>
</protein>
<feature type="compositionally biased region" description="Basic and acidic residues" evidence="1">
    <location>
        <begin position="159"/>
        <end position="178"/>
    </location>
</feature>
<accession>A0A066Z297</accession>
<sequence>MASRTREEHARSSPHACEVSCRVRTGREVRPPHSGRTGVDGFTPSRGGRRRTWFPRPCPGCGGRPGGAADRARRYRARGPGGAGRTEPIHSNGAITSASRPRHGRITPVRRAVGHGPPLRERGSAAAVRGRPVDDHFGGGAARRGVRCPTAGRRSGRTVGREGLADRWDWGCRAEGTRAPRGGRTSTGDTST</sequence>
<dbReference type="HOGENOM" id="CLU_1413498_0_0_11"/>
<evidence type="ECO:0000313" key="2">
    <source>
        <dbReference type="EMBL" id="KDN87903.1"/>
    </source>
</evidence>
<reference evidence="2 3" key="1">
    <citation type="submission" date="2014-05" db="EMBL/GenBank/DDBJ databases">
        <title>Draft Genome Sequence of Kitasatospora cheerisanensis KCTC 2395.</title>
        <authorList>
            <person name="Nam D.H."/>
        </authorList>
    </citation>
    <scope>NUCLEOTIDE SEQUENCE [LARGE SCALE GENOMIC DNA]</scope>
    <source>
        <strain evidence="2 3">KCTC 2395</strain>
    </source>
</reference>
<dbReference type="PATRIC" id="fig|1348663.4.peg.294"/>
<evidence type="ECO:0000256" key="1">
    <source>
        <dbReference type="SAM" id="MobiDB-lite"/>
    </source>
</evidence>
<proteinExistence type="predicted"/>
<organism evidence="2 3">
    <name type="scientific">Kitasatospora cheerisanensis KCTC 2395</name>
    <dbReference type="NCBI Taxonomy" id="1348663"/>
    <lineage>
        <taxon>Bacteria</taxon>
        <taxon>Bacillati</taxon>
        <taxon>Actinomycetota</taxon>
        <taxon>Actinomycetes</taxon>
        <taxon>Kitasatosporales</taxon>
        <taxon>Streptomycetaceae</taxon>
        <taxon>Kitasatospora</taxon>
    </lineage>
</organism>
<name>A0A066Z297_9ACTN</name>
<comment type="caution">
    <text evidence="2">The sequence shown here is derived from an EMBL/GenBank/DDBJ whole genome shotgun (WGS) entry which is preliminary data.</text>
</comment>
<feature type="compositionally biased region" description="Low complexity" evidence="1">
    <location>
        <begin position="182"/>
        <end position="192"/>
    </location>
</feature>
<keyword evidence="3" id="KW-1185">Reference proteome</keyword>
<gene>
    <name evidence="2" type="ORF">KCH_03160</name>
</gene>
<dbReference type="EMBL" id="JNBY01000014">
    <property type="protein sequence ID" value="KDN87903.1"/>
    <property type="molecule type" value="Genomic_DNA"/>
</dbReference>
<dbReference type="Proteomes" id="UP000027178">
    <property type="component" value="Unassembled WGS sequence"/>
</dbReference>
<evidence type="ECO:0000313" key="3">
    <source>
        <dbReference type="Proteomes" id="UP000027178"/>
    </source>
</evidence>
<feature type="compositionally biased region" description="Basic and acidic residues" evidence="1">
    <location>
        <begin position="1"/>
        <end position="11"/>
    </location>
</feature>